<dbReference type="InterPro" id="IPR036875">
    <property type="entry name" value="Znf_CCHC_sf"/>
</dbReference>
<dbReference type="GO" id="GO:0008270">
    <property type="term" value="F:zinc ion binding"/>
    <property type="evidence" value="ECO:0007669"/>
    <property type="project" value="InterPro"/>
</dbReference>
<name>A0A067STL2_GALM3</name>
<dbReference type="SUPFAM" id="SSF57756">
    <property type="entry name" value="Retrovirus zinc finger-like domains"/>
    <property type="match status" value="1"/>
</dbReference>
<keyword evidence="1" id="KW-0507">mRNA processing</keyword>
<sequence length="194" mass="23099">MPIPRNQTPYAHDLSAPISFTEFSKYMTNDLDFYTILQRLGPDYPRDLLYFRNLMYSIEYQEKFIQEQRQHAQNLFEALERFRLGPRLGSFVQQKRQEAHPLPRPRNPTPYSHHHHRRTYPIGSPRNPIIVEDDDFTQSDMDRLMPGTSQVRFVTCRQCTKLGHIKAKCPYYRCTCGDLHRNEETCPNDMYQPD</sequence>
<organism evidence="3 4">
    <name type="scientific">Galerina marginata (strain CBS 339.88)</name>
    <dbReference type="NCBI Taxonomy" id="685588"/>
    <lineage>
        <taxon>Eukaryota</taxon>
        <taxon>Fungi</taxon>
        <taxon>Dikarya</taxon>
        <taxon>Basidiomycota</taxon>
        <taxon>Agaricomycotina</taxon>
        <taxon>Agaricomycetes</taxon>
        <taxon>Agaricomycetidae</taxon>
        <taxon>Agaricales</taxon>
        <taxon>Agaricineae</taxon>
        <taxon>Strophariaceae</taxon>
        <taxon>Galerina</taxon>
    </lineage>
</organism>
<evidence type="ECO:0000256" key="1">
    <source>
        <dbReference type="ARBA" id="ARBA00022664"/>
    </source>
</evidence>
<keyword evidence="4" id="KW-1185">Reference proteome</keyword>
<reference evidence="4" key="1">
    <citation type="journal article" date="2014" name="Proc. Natl. Acad. Sci. U.S.A.">
        <title>Extensive sampling of basidiomycete genomes demonstrates inadequacy of the white-rot/brown-rot paradigm for wood decay fungi.</title>
        <authorList>
            <person name="Riley R."/>
            <person name="Salamov A.A."/>
            <person name="Brown D.W."/>
            <person name="Nagy L.G."/>
            <person name="Floudas D."/>
            <person name="Held B.W."/>
            <person name="Levasseur A."/>
            <person name="Lombard V."/>
            <person name="Morin E."/>
            <person name="Otillar R."/>
            <person name="Lindquist E.A."/>
            <person name="Sun H."/>
            <person name="LaButti K.M."/>
            <person name="Schmutz J."/>
            <person name="Jabbour D."/>
            <person name="Luo H."/>
            <person name="Baker S.E."/>
            <person name="Pisabarro A.G."/>
            <person name="Walton J.D."/>
            <person name="Blanchette R.A."/>
            <person name="Henrissat B."/>
            <person name="Martin F."/>
            <person name="Cullen D."/>
            <person name="Hibbett D.S."/>
            <person name="Grigoriev I.V."/>
        </authorList>
    </citation>
    <scope>NUCLEOTIDE SEQUENCE [LARGE SCALE GENOMIC DNA]</scope>
    <source>
        <strain evidence="4">CBS 339.88</strain>
    </source>
</reference>
<protein>
    <recommendedName>
        <fullName evidence="5">CCHC-type domain-containing protein</fullName>
    </recommendedName>
</protein>
<dbReference type="GO" id="GO:0003676">
    <property type="term" value="F:nucleic acid binding"/>
    <property type="evidence" value="ECO:0007669"/>
    <property type="project" value="InterPro"/>
</dbReference>
<feature type="region of interest" description="Disordered" evidence="2">
    <location>
        <begin position="94"/>
        <end position="128"/>
    </location>
</feature>
<evidence type="ECO:0000256" key="2">
    <source>
        <dbReference type="SAM" id="MobiDB-lite"/>
    </source>
</evidence>
<dbReference type="EMBL" id="KL142383">
    <property type="protein sequence ID" value="KDR74280.1"/>
    <property type="molecule type" value="Genomic_DNA"/>
</dbReference>
<dbReference type="AlphaFoldDB" id="A0A067STL2"/>
<evidence type="ECO:0008006" key="5">
    <source>
        <dbReference type="Google" id="ProtNLM"/>
    </source>
</evidence>
<dbReference type="GO" id="GO:0006397">
    <property type="term" value="P:mRNA processing"/>
    <property type="evidence" value="ECO:0007669"/>
    <property type="project" value="UniProtKB-KW"/>
</dbReference>
<dbReference type="HOGENOM" id="CLU_1402524_0_0_1"/>
<accession>A0A067STL2</accession>
<evidence type="ECO:0000313" key="3">
    <source>
        <dbReference type="EMBL" id="KDR74280.1"/>
    </source>
</evidence>
<dbReference type="Proteomes" id="UP000027222">
    <property type="component" value="Unassembled WGS sequence"/>
</dbReference>
<evidence type="ECO:0000313" key="4">
    <source>
        <dbReference type="Proteomes" id="UP000027222"/>
    </source>
</evidence>
<proteinExistence type="predicted"/>
<gene>
    <name evidence="3" type="ORF">GALMADRAFT_141346</name>
</gene>